<dbReference type="SUPFAM" id="SSF54913">
    <property type="entry name" value="GlnB-like"/>
    <property type="match status" value="1"/>
</dbReference>
<evidence type="ECO:0008006" key="3">
    <source>
        <dbReference type="Google" id="ProtNLM"/>
    </source>
</evidence>
<organism evidence="1 2">
    <name type="scientific">Qingrenia yutianensis</name>
    <dbReference type="NCBI Taxonomy" id="2763676"/>
    <lineage>
        <taxon>Bacteria</taxon>
        <taxon>Bacillati</taxon>
        <taxon>Bacillota</taxon>
        <taxon>Clostridia</taxon>
        <taxon>Eubacteriales</taxon>
        <taxon>Oscillospiraceae</taxon>
        <taxon>Qingrenia</taxon>
    </lineage>
</organism>
<reference evidence="1" key="1">
    <citation type="submission" date="2020-08" db="EMBL/GenBank/DDBJ databases">
        <title>Genome public.</title>
        <authorList>
            <person name="Liu C."/>
            <person name="Sun Q."/>
        </authorList>
    </citation>
    <scope>NUCLEOTIDE SEQUENCE</scope>
    <source>
        <strain evidence="1">NSJ-50</strain>
    </source>
</reference>
<keyword evidence="2" id="KW-1185">Reference proteome</keyword>
<comment type="caution">
    <text evidence="1">The sequence shown here is derived from an EMBL/GenBank/DDBJ whole genome shotgun (WGS) entry which is preliminary data.</text>
</comment>
<evidence type="ECO:0000313" key="1">
    <source>
        <dbReference type="EMBL" id="MBC8595610.1"/>
    </source>
</evidence>
<dbReference type="InterPro" id="IPR015867">
    <property type="entry name" value="N-reg_PII/ATP_PRibTrfase_C"/>
</dbReference>
<accession>A0A926F7X3</accession>
<dbReference type="Gene3D" id="3.30.70.120">
    <property type="match status" value="1"/>
</dbReference>
<dbReference type="AlphaFoldDB" id="A0A926F7X3"/>
<dbReference type="RefSeq" id="WP_178347876.1">
    <property type="nucleotide sequence ID" value="NZ_JACRTE010000001.1"/>
</dbReference>
<proteinExistence type="predicted"/>
<gene>
    <name evidence="1" type="ORF">H8706_01830</name>
</gene>
<dbReference type="InterPro" id="IPR011322">
    <property type="entry name" value="N-reg_PII-like_a/b"/>
</dbReference>
<protein>
    <recommendedName>
        <fullName evidence="3">Nitrogen regulatory protein P-II</fullName>
    </recommendedName>
</protein>
<sequence>MVLLTVVLNKTECLDEILHAFAENGINGATILDSTGMAHTLSDDEDFRFIASLRQILDPDRESSKTILTVIDEGKIPLVSKIVNDATGGLNNPDTGIMFCTNVTYMEGFEKNNAI</sequence>
<dbReference type="EMBL" id="JACRTE010000001">
    <property type="protein sequence ID" value="MBC8595610.1"/>
    <property type="molecule type" value="Genomic_DNA"/>
</dbReference>
<dbReference type="Proteomes" id="UP000647416">
    <property type="component" value="Unassembled WGS sequence"/>
</dbReference>
<evidence type="ECO:0000313" key="2">
    <source>
        <dbReference type="Proteomes" id="UP000647416"/>
    </source>
</evidence>
<name>A0A926F7X3_9FIRM</name>